<organism evidence="1 2">
    <name type="scientific">Gellertiella hungarica</name>
    <dbReference type="NCBI Taxonomy" id="1572859"/>
    <lineage>
        <taxon>Bacteria</taxon>
        <taxon>Pseudomonadati</taxon>
        <taxon>Pseudomonadota</taxon>
        <taxon>Alphaproteobacteria</taxon>
        <taxon>Hyphomicrobiales</taxon>
        <taxon>Rhizobiaceae</taxon>
        <taxon>Gellertiella</taxon>
    </lineage>
</organism>
<proteinExistence type="predicted"/>
<dbReference type="RefSeq" id="WP_183365296.1">
    <property type="nucleotide sequence ID" value="NZ_JACIEZ010000002.1"/>
</dbReference>
<name>A0A7W6J3G1_9HYPH</name>
<accession>A0A7W6J3G1</accession>
<keyword evidence="2" id="KW-1185">Reference proteome</keyword>
<dbReference type="Proteomes" id="UP000528286">
    <property type="component" value="Unassembled WGS sequence"/>
</dbReference>
<dbReference type="EMBL" id="JACIEZ010000002">
    <property type="protein sequence ID" value="MBB4064054.1"/>
    <property type="molecule type" value="Genomic_DNA"/>
</dbReference>
<protein>
    <submittedName>
        <fullName evidence="1">Uncharacterized protein</fullName>
    </submittedName>
</protein>
<evidence type="ECO:0000313" key="1">
    <source>
        <dbReference type="EMBL" id="MBB4064054.1"/>
    </source>
</evidence>
<evidence type="ECO:0000313" key="2">
    <source>
        <dbReference type="Proteomes" id="UP000528286"/>
    </source>
</evidence>
<gene>
    <name evidence="1" type="ORF">GGR23_001231</name>
</gene>
<comment type="caution">
    <text evidence="1">The sequence shown here is derived from an EMBL/GenBank/DDBJ whole genome shotgun (WGS) entry which is preliminary data.</text>
</comment>
<sequence>MTHCADGLAVDGNLAALVKLALEYEVVTGRSGMDFTPTELVWRTRVIAEREKLATFSTARAVAVGMSGDEKAWKTLE</sequence>
<reference evidence="1 2" key="1">
    <citation type="submission" date="2020-08" db="EMBL/GenBank/DDBJ databases">
        <title>Genomic Encyclopedia of Type Strains, Phase IV (KMG-IV): sequencing the most valuable type-strain genomes for metagenomic binning, comparative biology and taxonomic classification.</title>
        <authorList>
            <person name="Goeker M."/>
        </authorList>
    </citation>
    <scope>NUCLEOTIDE SEQUENCE [LARGE SCALE GENOMIC DNA]</scope>
    <source>
        <strain evidence="1 2">DSM 29853</strain>
    </source>
</reference>
<dbReference type="AlphaFoldDB" id="A0A7W6J3G1"/>